<name>A0A453I3Z1_AEGTS</name>
<sequence>LSIETQFCVGREGWSGEPTRRQRRGIAGDGMDVPWLLVAHGSVTALVVVSFLCGQWPIFEGTFVQSINHFLTSGAYRHFLRLVQAACGTGARDLVLGVEQYCCDRPNPILQVHVVLSIYVCCNACSYHEKLGCLILMLCYARLLLGIG</sequence>
<reference evidence="1" key="3">
    <citation type="journal article" date="2017" name="Nature">
        <title>Genome sequence of the progenitor of the wheat D genome Aegilops tauschii.</title>
        <authorList>
            <person name="Luo M.C."/>
            <person name="Gu Y.Q."/>
            <person name="Puiu D."/>
            <person name="Wang H."/>
            <person name="Twardziok S.O."/>
            <person name="Deal K.R."/>
            <person name="Huo N."/>
            <person name="Zhu T."/>
            <person name="Wang L."/>
            <person name="Wang Y."/>
            <person name="McGuire P.E."/>
            <person name="Liu S."/>
            <person name="Long H."/>
            <person name="Ramasamy R.K."/>
            <person name="Rodriguez J.C."/>
            <person name="Van S.L."/>
            <person name="Yuan L."/>
            <person name="Wang Z."/>
            <person name="Xia Z."/>
            <person name="Xiao L."/>
            <person name="Anderson O.D."/>
            <person name="Ouyang S."/>
            <person name="Liang Y."/>
            <person name="Zimin A.V."/>
            <person name="Pertea G."/>
            <person name="Qi P."/>
            <person name="Bennetzen J.L."/>
            <person name="Dai X."/>
            <person name="Dawson M.W."/>
            <person name="Muller H.G."/>
            <person name="Kugler K."/>
            <person name="Rivarola-Duarte L."/>
            <person name="Spannagl M."/>
            <person name="Mayer K.F.X."/>
            <person name="Lu F.H."/>
            <person name="Bevan M.W."/>
            <person name="Leroy P."/>
            <person name="Li P."/>
            <person name="You F.M."/>
            <person name="Sun Q."/>
            <person name="Liu Z."/>
            <person name="Lyons E."/>
            <person name="Wicker T."/>
            <person name="Salzberg S.L."/>
            <person name="Devos K.M."/>
            <person name="Dvorak J."/>
        </authorList>
    </citation>
    <scope>NUCLEOTIDE SEQUENCE [LARGE SCALE GENOMIC DNA]</scope>
    <source>
        <strain evidence="1">cv. AL8/78</strain>
    </source>
</reference>
<dbReference type="Proteomes" id="UP000015105">
    <property type="component" value="Chromosome 4D"/>
</dbReference>
<accession>A0A453I3Z1</accession>
<reference evidence="2" key="2">
    <citation type="journal article" date="2017" name="Nat. Plants">
        <title>The Aegilops tauschii genome reveals multiple impacts of transposons.</title>
        <authorList>
            <person name="Zhao G."/>
            <person name="Zou C."/>
            <person name="Li K."/>
            <person name="Wang K."/>
            <person name="Li T."/>
            <person name="Gao L."/>
            <person name="Zhang X."/>
            <person name="Wang H."/>
            <person name="Yang Z."/>
            <person name="Liu X."/>
            <person name="Jiang W."/>
            <person name="Mao L."/>
            <person name="Kong X."/>
            <person name="Jiao Y."/>
            <person name="Jia J."/>
        </authorList>
    </citation>
    <scope>NUCLEOTIDE SEQUENCE [LARGE SCALE GENOMIC DNA]</scope>
    <source>
        <strain evidence="2">cv. AL8/78</strain>
    </source>
</reference>
<reference evidence="1" key="5">
    <citation type="journal article" date="2021" name="G3 (Bethesda)">
        <title>Aegilops tauschii genome assembly Aet v5.0 features greater sequence contiguity and improved annotation.</title>
        <authorList>
            <person name="Wang L."/>
            <person name="Zhu T."/>
            <person name="Rodriguez J.C."/>
            <person name="Deal K.R."/>
            <person name="Dubcovsky J."/>
            <person name="McGuire P.E."/>
            <person name="Lux T."/>
            <person name="Spannagl M."/>
            <person name="Mayer K.F.X."/>
            <person name="Baldrich P."/>
            <person name="Meyers B.C."/>
            <person name="Huo N."/>
            <person name="Gu Y.Q."/>
            <person name="Zhou H."/>
            <person name="Devos K.M."/>
            <person name="Bennetzen J.L."/>
            <person name="Unver T."/>
            <person name="Budak H."/>
            <person name="Gulick P.J."/>
            <person name="Galiba G."/>
            <person name="Kalapos B."/>
            <person name="Nelson D.R."/>
            <person name="Li P."/>
            <person name="You F.M."/>
            <person name="Luo M.C."/>
            <person name="Dvorak J."/>
        </authorList>
    </citation>
    <scope>NUCLEOTIDE SEQUENCE [LARGE SCALE GENOMIC DNA]</scope>
    <source>
        <strain evidence="1">cv. AL8/78</strain>
    </source>
</reference>
<reference evidence="1" key="4">
    <citation type="submission" date="2019-03" db="UniProtKB">
        <authorList>
            <consortium name="EnsemblPlants"/>
        </authorList>
    </citation>
    <scope>IDENTIFICATION</scope>
</reference>
<dbReference type="Gramene" id="AET4Gv20434600.19">
    <property type="protein sequence ID" value="AET4Gv20434600.19"/>
    <property type="gene ID" value="AET4Gv20434600"/>
</dbReference>
<evidence type="ECO:0000313" key="1">
    <source>
        <dbReference type="EnsemblPlants" id="AET4Gv20434600.19"/>
    </source>
</evidence>
<dbReference type="EnsemblPlants" id="AET4Gv20434600.19">
    <property type="protein sequence ID" value="AET4Gv20434600.19"/>
    <property type="gene ID" value="AET4Gv20434600"/>
</dbReference>
<organism evidence="1 2">
    <name type="scientific">Aegilops tauschii subsp. strangulata</name>
    <name type="common">Goatgrass</name>
    <dbReference type="NCBI Taxonomy" id="200361"/>
    <lineage>
        <taxon>Eukaryota</taxon>
        <taxon>Viridiplantae</taxon>
        <taxon>Streptophyta</taxon>
        <taxon>Embryophyta</taxon>
        <taxon>Tracheophyta</taxon>
        <taxon>Spermatophyta</taxon>
        <taxon>Magnoliopsida</taxon>
        <taxon>Liliopsida</taxon>
        <taxon>Poales</taxon>
        <taxon>Poaceae</taxon>
        <taxon>BOP clade</taxon>
        <taxon>Pooideae</taxon>
        <taxon>Triticodae</taxon>
        <taxon>Triticeae</taxon>
        <taxon>Triticinae</taxon>
        <taxon>Aegilops</taxon>
    </lineage>
</organism>
<protein>
    <submittedName>
        <fullName evidence="1">Uncharacterized protein</fullName>
    </submittedName>
</protein>
<proteinExistence type="predicted"/>
<keyword evidence="2" id="KW-1185">Reference proteome</keyword>
<dbReference type="AlphaFoldDB" id="A0A453I3Z1"/>
<reference evidence="2" key="1">
    <citation type="journal article" date="2014" name="Science">
        <title>Ancient hybridizations among the ancestral genomes of bread wheat.</title>
        <authorList>
            <consortium name="International Wheat Genome Sequencing Consortium,"/>
            <person name="Marcussen T."/>
            <person name="Sandve S.R."/>
            <person name="Heier L."/>
            <person name="Spannagl M."/>
            <person name="Pfeifer M."/>
            <person name="Jakobsen K.S."/>
            <person name="Wulff B.B."/>
            <person name="Steuernagel B."/>
            <person name="Mayer K.F."/>
            <person name="Olsen O.A."/>
        </authorList>
    </citation>
    <scope>NUCLEOTIDE SEQUENCE [LARGE SCALE GENOMIC DNA]</scope>
    <source>
        <strain evidence="2">cv. AL8/78</strain>
    </source>
</reference>
<evidence type="ECO:0000313" key="2">
    <source>
        <dbReference type="Proteomes" id="UP000015105"/>
    </source>
</evidence>